<evidence type="ECO:0000313" key="2">
    <source>
        <dbReference type="EMBL" id="PVH32160.1"/>
    </source>
</evidence>
<dbReference type="Proteomes" id="UP000243499">
    <property type="component" value="Chromosome 9"/>
</dbReference>
<name>A0A2T8I3C0_9POAL</name>
<protein>
    <submittedName>
        <fullName evidence="2">Uncharacterized protein</fullName>
    </submittedName>
</protein>
<accession>A0A2T8I3C0</accession>
<feature type="region of interest" description="Disordered" evidence="1">
    <location>
        <begin position="1"/>
        <end position="49"/>
    </location>
</feature>
<feature type="compositionally biased region" description="Basic and acidic residues" evidence="1">
    <location>
        <begin position="35"/>
        <end position="47"/>
    </location>
</feature>
<dbReference type="EMBL" id="CM008054">
    <property type="protein sequence ID" value="PVH32160.1"/>
    <property type="molecule type" value="Genomic_DNA"/>
</dbReference>
<sequence length="78" mass="9141">MWKPIKKMLKKISSASSSQHSQSLASPWDDMSVDSSRRTSVSKEDMTPKVPRSHVLIRIRILEMIEQIVARNDYERRR</sequence>
<dbReference type="AlphaFoldDB" id="A0A2T8I3C0"/>
<feature type="compositionally biased region" description="Low complexity" evidence="1">
    <location>
        <begin position="13"/>
        <end position="26"/>
    </location>
</feature>
<dbReference type="Gramene" id="PVH32160">
    <property type="protein sequence ID" value="PVH32160"/>
    <property type="gene ID" value="PAHAL_9G335100"/>
</dbReference>
<evidence type="ECO:0000256" key="1">
    <source>
        <dbReference type="SAM" id="MobiDB-lite"/>
    </source>
</evidence>
<feature type="compositionally biased region" description="Basic residues" evidence="1">
    <location>
        <begin position="1"/>
        <end position="10"/>
    </location>
</feature>
<gene>
    <name evidence="2" type="ORF">PAHAL_9G335100</name>
</gene>
<reference evidence="2" key="1">
    <citation type="submission" date="2018-04" db="EMBL/GenBank/DDBJ databases">
        <title>WGS assembly of Panicum hallii.</title>
        <authorList>
            <person name="Lovell J."/>
            <person name="Jenkins J."/>
            <person name="Lowry D."/>
            <person name="Mamidi S."/>
            <person name="Sreedasyam A."/>
            <person name="Weng X."/>
            <person name="Barry K."/>
            <person name="Bonette J."/>
            <person name="Campitelli B."/>
            <person name="Daum C."/>
            <person name="Gordon S."/>
            <person name="Gould B."/>
            <person name="Lipzen A."/>
            <person name="Macqueen A."/>
            <person name="Palacio-Mejia J."/>
            <person name="Plott C."/>
            <person name="Shakirov E."/>
            <person name="Shu S."/>
            <person name="Yoshinaga Y."/>
            <person name="Zane M."/>
            <person name="Rokhsar D."/>
            <person name="Grimwood J."/>
            <person name="Schmutz J."/>
            <person name="Juenger T."/>
        </authorList>
    </citation>
    <scope>NUCLEOTIDE SEQUENCE [LARGE SCALE GENOMIC DNA]</scope>
    <source>
        <strain evidence="2">FIL2</strain>
    </source>
</reference>
<organism evidence="2">
    <name type="scientific">Panicum hallii</name>
    <dbReference type="NCBI Taxonomy" id="206008"/>
    <lineage>
        <taxon>Eukaryota</taxon>
        <taxon>Viridiplantae</taxon>
        <taxon>Streptophyta</taxon>
        <taxon>Embryophyta</taxon>
        <taxon>Tracheophyta</taxon>
        <taxon>Spermatophyta</taxon>
        <taxon>Magnoliopsida</taxon>
        <taxon>Liliopsida</taxon>
        <taxon>Poales</taxon>
        <taxon>Poaceae</taxon>
        <taxon>PACMAD clade</taxon>
        <taxon>Panicoideae</taxon>
        <taxon>Panicodae</taxon>
        <taxon>Paniceae</taxon>
        <taxon>Panicinae</taxon>
        <taxon>Panicum</taxon>
        <taxon>Panicum sect. Panicum</taxon>
    </lineage>
</organism>
<proteinExistence type="predicted"/>